<dbReference type="OrthoDB" id="5648839at2"/>
<protein>
    <submittedName>
        <fullName evidence="2">Uncharacterized protein</fullName>
    </submittedName>
</protein>
<dbReference type="Proteomes" id="UP000032430">
    <property type="component" value="Chromosome I"/>
</dbReference>
<keyword evidence="3" id="KW-1185">Reference proteome</keyword>
<accession>A0A098G4G9</accession>
<organism evidence="2 3">
    <name type="scientific">Legionella fallonii LLAP-10</name>
    <dbReference type="NCBI Taxonomy" id="1212491"/>
    <lineage>
        <taxon>Bacteria</taxon>
        <taxon>Pseudomonadati</taxon>
        <taxon>Pseudomonadota</taxon>
        <taxon>Gammaproteobacteria</taxon>
        <taxon>Legionellales</taxon>
        <taxon>Legionellaceae</taxon>
        <taxon>Legionella</taxon>
    </lineage>
</organism>
<gene>
    <name evidence="2" type="ORF">LFA_1447</name>
</gene>
<evidence type="ECO:0000313" key="2">
    <source>
        <dbReference type="EMBL" id="CEG56866.1"/>
    </source>
</evidence>
<dbReference type="SUPFAM" id="SSF52540">
    <property type="entry name" value="P-loop containing nucleoside triphosphate hydrolases"/>
    <property type="match status" value="2"/>
</dbReference>
<name>A0A098G4G9_9GAMM</name>
<dbReference type="Gene3D" id="3.40.50.300">
    <property type="entry name" value="P-loop containing nucleotide triphosphate hydrolases"/>
    <property type="match status" value="1"/>
</dbReference>
<evidence type="ECO:0000313" key="3">
    <source>
        <dbReference type="Proteomes" id="UP000032430"/>
    </source>
</evidence>
<dbReference type="EMBL" id="LN614827">
    <property type="protein sequence ID" value="CEG56866.1"/>
    <property type="molecule type" value="Genomic_DNA"/>
</dbReference>
<feature type="region of interest" description="Disordered" evidence="1">
    <location>
        <begin position="2155"/>
        <end position="2202"/>
    </location>
</feature>
<proteinExistence type="predicted"/>
<dbReference type="InterPro" id="IPR032675">
    <property type="entry name" value="LRR_dom_sf"/>
</dbReference>
<reference evidence="3" key="1">
    <citation type="submission" date="2014-09" db="EMBL/GenBank/DDBJ databases">
        <authorList>
            <person name="Gomez-Valero L."/>
        </authorList>
    </citation>
    <scope>NUCLEOTIDE SEQUENCE [LARGE SCALE GENOMIC DNA]</scope>
    <source>
        <strain evidence="3">ATCC700992</strain>
    </source>
</reference>
<dbReference type="InterPro" id="IPR027417">
    <property type="entry name" value="P-loop_NTPase"/>
</dbReference>
<dbReference type="STRING" id="1212491.LFA_1447"/>
<feature type="region of interest" description="Disordered" evidence="1">
    <location>
        <begin position="662"/>
        <end position="682"/>
    </location>
</feature>
<dbReference type="Gene3D" id="3.80.10.10">
    <property type="entry name" value="Ribonuclease Inhibitor"/>
    <property type="match status" value="2"/>
</dbReference>
<dbReference type="HOGENOM" id="CLU_231811_0_0_6"/>
<feature type="compositionally biased region" description="Basic and acidic residues" evidence="1">
    <location>
        <begin position="2173"/>
        <end position="2195"/>
    </location>
</feature>
<dbReference type="KEGG" id="lfa:LFA_1447"/>
<evidence type="ECO:0000256" key="1">
    <source>
        <dbReference type="SAM" id="MobiDB-lite"/>
    </source>
</evidence>
<dbReference type="SUPFAM" id="SSF52047">
    <property type="entry name" value="RNI-like"/>
    <property type="match status" value="1"/>
</dbReference>
<sequence length="2202" mass="253947">MLTFLMLQKMKLFYEKNRIVETYTADPAYPIDLERFLAGFEEHRRKNALGSSLEKCSLIITDWSIKKDQVLTGDMKLLLCDLFKEGFAIYVWTGKLEQITSVSQLISKRGDIEVIDAGTVTEAAAQLEVPLLAKQYVILDYFKMRELISIMKAETVQHTPLDMNDVFDYLVNNEHSRDKKDKINLLIVSFLGRETIIADYEKAGSDRDCSGLFITTLVRAFPERIIIKNIHAREPHDDGLVIEEEILHSAIESIKFGILNGYLQHDHDSNIAQLRHFQDLENLKSIHLIYDDELSSAELFYLRPYMHLVNTLEMNNISSVSVNVFQFINLRNLNIKNTTASEDELISFLKNHQNVQKLKITGENNLTADILIQNKELLGKLETLKITRKSLIMTGEQFSLLLDACPKLVHLKLNVSSLQPFEYQSPALSSLHITGCSMTMGDFSQLLMGAPSLRKLNLTNVSFIDGLPSESINNFNVQHLQLKETQINAFHLDQLLQLFPQLNYLSIMNSTVLGDSAQSLFEGDCLAMLETFTINKVNISQEILEKLMKKFTRLEVANIEYDFSINDDHSKPYIISPDMVKAISSTHLLEVNLDFTRISIDDLVDLYFNNKNLQKLIGTGRELNSRESARQYSTPLPQLFSKKEHLSTNIISVLFSHTKKAPRRTIQPVPPPTFRLDTDTELPSQDPRDVMEYIVPHPGGINIHPRDYRESPFLITEINNGSVTINEYIPTDIKSYVSYKLIDNAKELYEEEAADDPRLYLAERHYVLNNKWRGLTSCSPYEDLRYLQVDAPVEIGFSDEIKKFYIRLQAPSEEAAVSVIHIFSVKLLPKIEKNFNEYTEHIDRCIHSLLYSPDGEYISHEYSQHAVDTLMSLDPLARAGALLSFYDGHPTLPDSGFKPGKLQGEFANDIELINAIKWQKLGRCELKTSPLYLDMRLLGVRECLIWVNDIHTYLEANINGTIYHMDPGGFPLNLNLVKPSYREEDEEMELSEPAREVSLKVLQQQKLESQSDLGKNNPFISWRKQGLPKEQKLTIDEYVSWLMQKADGLSDKRRNILVICEDSHQLELFNARLARYISLKRQQQYYYLSGYDSYSTSSVMITGDGYKKIPSQVVKFATSCTKDDAFCVNMSHIGTHYLWFIRLAEGHLGTHPLPQGLRLVMAIDKESLSNIGSELYRRVDLVETMPSFPEGDLYNLCVRPYDAEHALTSLDSAVHLYENVNAVETLKGEMHIDGEYLFLDQGPLIEAISSGAPGLCIDNAPFHLRAFRDFLINLCNTGRLYHNGASYFLPQPFYIEYYNAPYGFEARYSITSLHAENSSFWHYPLNHTTWNLFFKTYYCDPRTHLFQERPGWLAQASGRDGHMTILVTEDIPKNSWAEFLDTATKYNVRLQFIVPSDICIPDAMHDRAQQSLNKEGKGKEKNRQNNAVRLILTNDVDFTFEHQMDHEQEDVVYHVTEASKYSELFESFYPDDDSLKFSVRYGYILQNLLSNERDEKGKRVILKGRMSKEFAQHLESLFSENPYLYINGQFQKLSGELIIITDDKKSFPYFSAERFDVMQEERWDKLKEVFHEHQSEVQQLKEACKEIQQKTKINFTYIQLKTMMTHLFHHPDSNPFLPLLRIFKDSDEAIQISRKYFTQKNGKFSGFEKSKDKRMAKLCDHLAYSYYAFIVGESGTAKSTMILTQLLNFMERHIGGSFTMHVGLENIKKFTEEGGILFLDEANLKENGAYDIFENIFNDKPYIVVNGVYCPIDANHRIIFAGNFVNYAHRRQHDFFSRHGNVLQSKDLRDDYLLEDVLKPVFVSLFPNAPNVSDETHQRIMTHLLGEYRRINKLFPKPPLTPRNLQMMVLRFIAHAQQHDIDERFTIKQIMDLAINDELNGCTKQKDREGLAIWSAEEQEHLKACEQYLSERLDFKSNDYVLVPSRRNTLRLIYDAIRISSMKTVNAYGISGLLQEGTTTNGKSKIIIEALEYLGFVDGNDDTDPQKRHYYHITSSDHDEMLRIFTKAFHEGTPLIIDELNTLPFIEDLLNSFMSGTDLEGNRAQKPGFIVFATQNSIRYIGRDILSDAVHKRFTEEEVQDYTREDFIDIATTMGYEPNLVEQLVDLFLYAVNLAEFENVPQRPTLHHLLEILESYQPSKSRKLEVQSPDLFFSENQRKRKERDENSVLTSNKGKEKEGEKKQQPEKEEKEKIGDYGKFNFS</sequence>
<dbReference type="RefSeq" id="WP_045095461.1">
    <property type="nucleotide sequence ID" value="NZ_LN614827.1"/>
</dbReference>